<dbReference type="RefSeq" id="WP_279996991.1">
    <property type="nucleotide sequence ID" value="NZ_JAOCDZ010000024.1"/>
</dbReference>
<reference evidence="1" key="1">
    <citation type="submission" date="2022-09" db="EMBL/GenBank/DDBJ databases">
        <title>Intensive care unit water sources are persistently colonized with multi-drug resistant bacteria and are the site of extensive horizontal gene transfer of antibiotic resistance genes.</title>
        <authorList>
            <person name="Diorio-Toth L."/>
        </authorList>
    </citation>
    <scope>NUCLEOTIDE SEQUENCE</scope>
    <source>
        <strain evidence="1">GD03843</strain>
    </source>
</reference>
<dbReference type="Proteomes" id="UP001161094">
    <property type="component" value="Unassembled WGS sequence"/>
</dbReference>
<gene>
    <name evidence="1" type="ORF">N5D93_26105</name>
</gene>
<proteinExistence type="predicted"/>
<organism evidence="1 2">
    <name type="scientific">Achromobacter spanius</name>
    <dbReference type="NCBI Taxonomy" id="217203"/>
    <lineage>
        <taxon>Bacteria</taxon>
        <taxon>Pseudomonadati</taxon>
        <taxon>Pseudomonadota</taxon>
        <taxon>Betaproteobacteria</taxon>
        <taxon>Burkholderiales</taxon>
        <taxon>Alcaligenaceae</taxon>
        <taxon>Achromobacter</taxon>
    </lineage>
</organism>
<evidence type="ECO:0000313" key="1">
    <source>
        <dbReference type="EMBL" id="MDH0739310.1"/>
    </source>
</evidence>
<sequence>MDSDELLALMISASAPTPNLSSWDSVLVIYSGHLAKLAAKLDERELGHLVACGAMFYRTLRQADAARLQALEWRDKAGDADSRQ</sequence>
<comment type="caution">
    <text evidence="1">The sequence shown here is derived from an EMBL/GenBank/DDBJ whole genome shotgun (WGS) entry which is preliminary data.</text>
</comment>
<name>A0AA42LTJ6_9BURK</name>
<accession>A0AA42LTJ6</accession>
<dbReference type="EMBL" id="JAOCDZ010000024">
    <property type="protein sequence ID" value="MDH0739310.1"/>
    <property type="molecule type" value="Genomic_DNA"/>
</dbReference>
<evidence type="ECO:0000313" key="2">
    <source>
        <dbReference type="Proteomes" id="UP001161094"/>
    </source>
</evidence>
<dbReference type="AlphaFoldDB" id="A0AA42LTJ6"/>
<protein>
    <submittedName>
        <fullName evidence="1">Uncharacterized protein</fullName>
    </submittedName>
</protein>